<organism evidence="1 2">
    <name type="scientific">Saccharopolyspora cebuensis</name>
    <dbReference type="NCBI Taxonomy" id="418759"/>
    <lineage>
        <taxon>Bacteria</taxon>
        <taxon>Bacillati</taxon>
        <taxon>Actinomycetota</taxon>
        <taxon>Actinomycetes</taxon>
        <taxon>Pseudonocardiales</taxon>
        <taxon>Pseudonocardiaceae</taxon>
        <taxon>Saccharopolyspora</taxon>
    </lineage>
</organism>
<reference evidence="1 2" key="1">
    <citation type="submission" date="2024-08" db="EMBL/GenBank/DDBJ databases">
        <title>Genome mining of Saccharopolyspora cebuensis PGLac3 from Nigerian medicinal plant.</title>
        <authorList>
            <person name="Ezeobiora C.E."/>
            <person name="Igbokwe N.H."/>
            <person name="Amin D.H."/>
            <person name="Mendie U.E."/>
        </authorList>
    </citation>
    <scope>NUCLEOTIDE SEQUENCE [LARGE SCALE GENOMIC DNA]</scope>
    <source>
        <strain evidence="1 2">PGLac3</strain>
    </source>
</reference>
<comment type="caution">
    <text evidence="1">The sequence shown here is derived from an EMBL/GenBank/DDBJ whole genome shotgun (WGS) entry which is preliminary data.</text>
</comment>
<keyword evidence="1" id="KW-0378">Hydrolase</keyword>
<gene>
    <name evidence="1" type="ORF">AB8O55_20710</name>
</gene>
<keyword evidence="2" id="KW-1185">Reference proteome</keyword>
<dbReference type="CDD" id="cd01427">
    <property type="entry name" value="HAD_like"/>
    <property type="match status" value="1"/>
</dbReference>
<accession>A0ABV4CMW1</accession>
<sequence>MPTLEEVRAEPASPNRQIELALRLVSDRSCAVLSLDVFDTVLWRRVPRPTDAFGMLGSRLRERGWYPSWITDATFRRMRIEAEHRARRRSATHEVSLFDIWREMPLFGDVALGDLVRQEVELERELTIVDLDIADLVAVADKNGVPIVLVSDTYFTEAQLSHLLDRPELEPLAEARIFRSHQHGLDKASGLWKIVLQELGKRPEQVVHLGDNEEADGAVPAELGVRTIHYTRIDPGFARMLEREREPQDHPGPLPVDTRHGDHGLTSLRAKVLQSAPRGMGTSARTSWRFGAAVLGPPLTAFAEWVAHRAHIAGHPVVWCPMREGELLSELVNNAARTRGWDVTAKPVWLSRHVTSIAALDCFDHDSVRDLIRRSYRLTVAQLLDSLKLRPGDVPCLAHQLDASLSDSTTADQVTLALTETPHLRSRLAATVTAARERLLRSLHEAGALARPELPLVDLGWGGTIQWQLHQVLHRSRTGVRPSGFYLATDERAANRIALAGLRAEGYLGQSGHPRDIVDALCRSPEVVEQCASALCGSLVDFDADGAPVLGPSGSSRSQALERQAVQEGVAAFQECWNRYALGADGEWPLLDESAAPRLARILGSALRAPTDEEAAVFGNWSHEDNFGSSVVTRILPEDLVSAVPYLSPHDLDDLHMRDAFWPALLAASDRHLSSAVRALHNGTINPDAFESSGPARETRLRVRTADDEWWDGPRQRVRINHNGLSFARLGFESDGATDVSLAIPGQAAIVRVDWIEAKVFHGDDPAPRVLRWEAAEDFAGLTFAECTWLGGTMVEFHAPHSALWIPLAAGADTPVTSGQITIAFAMLPQSASGLAPRMPTGPRLVRLAGRAHAEYRSRGVTGVAAGAARIAIRRLRGRP</sequence>
<dbReference type="SUPFAM" id="SSF56784">
    <property type="entry name" value="HAD-like"/>
    <property type="match status" value="1"/>
</dbReference>
<dbReference type="RefSeq" id="WP_345361502.1">
    <property type="nucleotide sequence ID" value="NZ_BAABII010000005.1"/>
</dbReference>
<dbReference type="Gene3D" id="3.40.50.1000">
    <property type="entry name" value="HAD superfamily/HAD-like"/>
    <property type="match status" value="1"/>
</dbReference>
<dbReference type="EMBL" id="JBGEHV010000043">
    <property type="protein sequence ID" value="MEY8041838.1"/>
    <property type="molecule type" value="Genomic_DNA"/>
</dbReference>
<evidence type="ECO:0000313" key="2">
    <source>
        <dbReference type="Proteomes" id="UP001564626"/>
    </source>
</evidence>
<name>A0ABV4CMW1_9PSEU</name>
<dbReference type="InterPro" id="IPR023214">
    <property type="entry name" value="HAD_sf"/>
</dbReference>
<dbReference type="GO" id="GO:0016787">
    <property type="term" value="F:hydrolase activity"/>
    <property type="evidence" value="ECO:0007669"/>
    <property type="project" value="UniProtKB-KW"/>
</dbReference>
<dbReference type="InterPro" id="IPR036412">
    <property type="entry name" value="HAD-like_sf"/>
</dbReference>
<dbReference type="Proteomes" id="UP001564626">
    <property type="component" value="Unassembled WGS sequence"/>
</dbReference>
<proteinExistence type="predicted"/>
<protein>
    <submittedName>
        <fullName evidence="1">HAD family hydrolase</fullName>
    </submittedName>
</protein>
<evidence type="ECO:0000313" key="1">
    <source>
        <dbReference type="EMBL" id="MEY8041838.1"/>
    </source>
</evidence>